<dbReference type="KEGG" id="epi:Q3V30_00555"/>
<dbReference type="SUPFAM" id="SSF55729">
    <property type="entry name" value="Acyl-CoA N-acyltransferases (Nat)"/>
    <property type="match status" value="1"/>
</dbReference>
<proteinExistence type="predicted"/>
<evidence type="ECO:0000256" key="2">
    <source>
        <dbReference type="ARBA" id="ARBA00023315"/>
    </source>
</evidence>
<dbReference type="GO" id="GO:0016747">
    <property type="term" value="F:acyltransferase activity, transferring groups other than amino-acyl groups"/>
    <property type="evidence" value="ECO:0007669"/>
    <property type="project" value="InterPro"/>
</dbReference>
<gene>
    <name evidence="4" type="ORF">Q3V30_00555</name>
</gene>
<keyword evidence="2 4" id="KW-0012">Acyltransferase</keyword>
<protein>
    <submittedName>
        <fullName evidence="4">GNAT family N-acetyltransferase</fullName>
        <ecNumber evidence="4">2.3.1.-</ecNumber>
    </submittedName>
</protein>
<dbReference type="PANTHER" id="PTHR43420">
    <property type="entry name" value="ACETYLTRANSFERASE"/>
    <property type="match status" value="1"/>
</dbReference>
<feature type="domain" description="N-acetyltransferase" evidence="3">
    <location>
        <begin position="3"/>
        <end position="150"/>
    </location>
</feature>
<keyword evidence="5" id="KW-1185">Reference proteome</keyword>
<dbReference type="EC" id="2.3.1.-" evidence="4"/>
<reference evidence="4 5" key="1">
    <citation type="submission" date="2023-07" db="EMBL/GenBank/DDBJ databases">
        <title>Pathogenic bacteria of pear tree diseases.</title>
        <authorList>
            <person name="Zhang Z."/>
            <person name="He L."/>
            <person name="Huang R."/>
        </authorList>
    </citation>
    <scope>NUCLEOTIDE SEQUENCE [LARGE SCALE GENOMIC DNA]</scope>
    <source>
        <strain evidence="4 5">DE2</strain>
    </source>
</reference>
<dbReference type="Gene3D" id="3.40.630.30">
    <property type="match status" value="1"/>
</dbReference>
<dbReference type="Proteomes" id="UP001228139">
    <property type="component" value="Chromosome"/>
</dbReference>
<organism evidence="4 5">
    <name type="scientific">Erwinia pyri</name>
    <dbReference type="NCBI Taxonomy" id="3062598"/>
    <lineage>
        <taxon>Bacteria</taxon>
        <taxon>Pseudomonadati</taxon>
        <taxon>Pseudomonadota</taxon>
        <taxon>Gammaproteobacteria</taxon>
        <taxon>Enterobacterales</taxon>
        <taxon>Erwiniaceae</taxon>
        <taxon>Erwinia</taxon>
    </lineage>
</organism>
<dbReference type="InterPro" id="IPR000182">
    <property type="entry name" value="GNAT_dom"/>
</dbReference>
<dbReference type="AlphaFoldDB" id="A0AA50HQQ6"/>
<evidence type="ECO:0000259" key="3">
    <source>
        <dbReference type="PROSITE" id="PS51186"/>
    </source>
</evidence>
<evidence type="ECO:0000256" key="1">
    <source>
        <dbReference type="ARBA" id="ARBA00022679"/>
    </source>
</evidence>
<evidence type="ECO:0000313" key="4">
    <source>
        <dbReference type="EMBL" id="WLS79043.1"/>
    </source>
</evidence>
<dbReference type="Pfam" id="PF00583">
    <property type="entry name" value="Acetyltransf_1"/>
    <property type="match status" value="1"/>
</dbReference>
<keyword evidence="1 4" id="KW-0808">Transferase</keyword>
<dbReference type="InterPro" id="IPR050680">
    <property type="entry name" value="YpeA/RimI_acetyltransf"/>
</dbReference>
<dbReference type="PROSITE" id="PS51186">
    <property type="entry name" value="GNAT"/>
    <property type="match status" value="1"/>
</dbReference>
<accession>A0AA50HQQ6</accession>
<name>A0AA50HQQ6_9GAMM</name>
<evidence type="ECO:0000313" key="5">
    <source>
        <dbReference type="Proteomes" id="UP001228139"/>
    </source>
</evidence>
<dbReference type="RefSeq" id="WP_306209461.1">
    <property type="nucleotide sequence ID" value="NZ_CP132353.1"/>
</dbReference>
<dbReference type="EMBL" id="CP132353">
    <property type="protein sequence ID" value="WLS79043.1"/>
    <property type="molecule type" value="Genomic_DNA"/>
</dbReference>
<dbReference type="InterPro" id="IPR016181">
    <property type="entry name" value="Acyl_CoA_acyltransferase"/>
</dbReference>
<sequence>MIETMRIATISDAEAVTKLTRMAYAKWVPVIGREPLPMKADHAAFIQENRVDLLFCGADLAALVETIQRKDDILIENVAVDPRFQKRGYGKKMMAHAEKLAVQAGLDVVRLYTNSLFEVNLRLYASLGYEVERTEERNGGLAIHMLKLVP</sequence>
<dbReference type="CDD" id="cd04301">
    <property type="entry name" value="NAT_SF"/>
    <property type="match status" value="1"/>
</dbReference>